<dbReference type="Proteomes" id="UP000799438">
    <property type="component" value="Unassembled WGS sequence"/>
</dbReference>
<keyword evidence="9" id="KW-1185">Reference proteome</keyword>
<dbReference type="SUPFAM" id="SSF81901">
    <property type="entry name" value="HCP-like"/>
    <property type="match status" value="1"/>
</dbReference>
<dbReference type="InterPro" id="IPR011990">
    <property type="entry name" value="TPR-like_helical_dom_sf"/>
</dbReference>
<dbReference type="InterPro" id="IPR002885">
    <property type="entry name" value="PPR_rpt"/>
</dbReference>
<dbReference type="OrthoDB" id="747253at2759"/>
<protein>
    <submittedName>
        <fullName evidence="8">Uncharacterized protein</fullName>
    </submittedName>
</protein>
<dbReference type="Pfam" id="PF23276">
    <property type="entry name" value="TPR_24"/>
    <property type="match status" value="1"/>
</dbReference>
<dbReference type="InterPro" id="IPR057027">
    <property type="entry name" value="TPR_mt"/>
</dbReference>
<evidence type="ECO:0000256" key="4">
    <source>
        <dbReference type="ARBA" id="ARBA00044511"/>
    </source>
</evidence>
<dbReference type="Pfam" id="PF17177">
    <property type="entry name" value="PPR_long"/>
    <property type="match status" value="1"/>
</dbReference>
<keyword evidence="2" id="KW-0677">Repeat</keyword>
<evidence type="ECO:0000259" key="7">
    <source>
        <dbReference type="Pfam" id="PF23276"/>
    </source>
</evidence>
<evidence type="ECO:0000256" key="5">
    <source>
        <dbReference type="PROSITE-ProRule" id="PRU00708"/>
    </source>
</evidence>
<reference evidence="8" key="1">
    <citation type="journal article" date="2020" name="Stud. Mycol.">
        <title>101 Dothideomycetes genomes: a test case for predicting lifestyles and emergence of pathogens.</title>
        <authorList>
            <person name="Haridas S."/>
            <person name="Albert R."/>
            <person name="Binder M."/>
            <person name="Bloem J."/>
            <person name="Labutti K."/>
            <person name="Salamov A."/>
            <person name="Andreopoulos B."/>
            <person name="Baker S."/>
            <person name="Barry K."/>
            <person name="Bills G."/>
            <person name="Bluhm B."/>
            <person name="Cannon C."/>
            <person name="Castanera R."/>
            <person name="Culley D."/>
            <person name="Daum C."/>
            <person name="Ezra D."/>
            <person name="Gonzalez J."/>
            <person name="Henrissat B."/>
            <person name="Kuo A."/>
            <person name="Liang C."/>
            <person name="Lipzen A."/>
            <person name="Lutzoni F."/>
            <person name="Magnuson J."/>
            <person name="Mondo S."/>
            <person name="Nolan M."/>
            <person name="Ohm R."/>
            <person name="Pangilinan J."/>
            <person name="Park H.-J."/>
            <person name="Ramirez L."/>
            <person name="Alfaro M."/>
            <person name="Sun H."/>
            <person name="Tritt A."/>
            <person name="Yoshinaga Y."/>
            <person name="Zwiers L.-H."/>
            <person name="Turgeon B."/>
            <person name="Goodwin S."/>
            <person name="Spatafora J."/>
            <person name="Crous P."/>
            <person name="Grigoriev I."/>
        </authorList>
    </citation>
    <scope>NUCLEOTIDE SEQUENCE</scope>
    <source>
        <strain evidence="8">CBS 121167</strain>
    </source>
</reference>
<evidence type="ECO:0000259" key="6">
    <source>
        <dbReference type="Pfam" id="PF17177"/>
    </source>
</evidence>
<feature type="domain" description="PROP1-like PPR" evidence="6">
    <location>
        <begin position="333"/>
        <end position="432"/>
    </location>
</feature>
<dbReference type="RefSeq" id="XP_033391815.1">
    <property type="nucleotide sequence ID" value="XM_033535509.1"/>
</dbReference>
<evidence type="ECO:0000256" key="3">
    <source>
        <dbReference type="ARBA" id="ARBA00044493"/>
    </source>
</evidence>
<comment type="subunit">
    <text evidence="4">Binds to mitochondrial small subunit 15S rRNA.</text>
</comment>
<feature type="domain" description="Pentatricopeptide repeat-containing protein-mitochondrial" evidence="7">
    <location>
        <begin position="190"/>
        <end position="321"/>
    </location>
</feature>
<dbReference type="AlphaFoldDB" id="A0A6A6AZ90"/>
<dbReference type="PANTHER" id="PTHR47936:SF1">
    <property type="entry name" value="PENTATRICOPEPTIDE REPEAT-CONTAINING PROTEIN GUN1, CHLOROPLASTIC"/>
    <property type="match status" value="1"/>
</dbReference>
<feature type="repeat" description="PPR" evidence="5">
    <location>
        <begin position="364"/>
        <end position="399"/>
    </location>
</feature>
<dbReference type="GeneID" id="54293003"/>
<evidence type="ECO:0000313" key="8">
    <source>
        <dbReference type="EMBL" id="KAF2136097.1"/>
    </source>
</evidence>
<dbReference type="NCBIfam" id="TIGR00756">
    <property type="entry name" value="PPR"/>
    <property type="match status" value="1"/>
</dbReference>
<comment type="function">
    <text evidence="3">Regulates mitochondrial small subunit maturation by controlling 15S rRNA 5'-end processing. Localizes to the 5' precursor of the 15S rRNA in a position that is subsequently occupied by mS47 in the mature yeast mtSSU. Uses structure and sequence-specific RNA recognition, binding to a single-stranded region of the precursor and specifically recognizing bases -6 to -1. The exchange of Ccm1 for mS47 is coupled to the irreversible removal of precursor rRNA that is accompanied by conformational changes of the mitoribosomal proteins uS5m and mS26. These conformational changes signal completion of 5'-end rRNA processing through protection of the mature 5'-end of the 15S rRNA and stabilization of mS47. The removal of the 5' precursor together with the dissociation of Ccm1 may be catalyzed by the 5'-3' exoribonuclease Pet127. Involved in the specific removal of group I introns in mitochondrial encoded transcripts.</text>
</comment>
<gene>
    <name evidence="8" type="ORF">K452DRAFT_148359</name>
</gene>
<dbReference type="EMBL" id="ML995534">
    <property type="protein sequence ID" value="KAF2136097.1"/>
    <property type="molecule type" value="Genomic_DNA"/>
</dbReference>
<evidence type="ECO:0000313" key="9">
    <source>
        <dbReference type="Proteomes" id="UP000799438"/>
    </source>
</evidence>
<name>A0A6A6AZ90_9PEZI</name>
<dbReference type="InterPro" id="IPR033443">
    <property type="entry name" value="PROP1-like_PPR_dom"/>
</dbReference>
<sequence>MSICDEQKPNLALYSACIRSNCNAQHGSAAGAAALLKEMGEEGLEPTVEICHDILKVLAVHPDYLLRNAILDYMRQRWFSLRADGHQDVIAGLLRERQYELALDRLDTMVREGIRIEKWLYDMTVYMLCDIEEVDEALRIIKHRTESGEMHISRGVWHCLIDAASSCLHHEATEYVWNRQVRSGYLNPASGICFNVLTTAARHGDAALATDVFRLLSDRKEIFTQQHYEVLIDTYLFVGDIRTALSILCIMHETSTPPDEYSTRRIYKWARVHTGRSQEAFDILKSLKESGQAVPVVAGHALIEATVYRGDLDLAIEQYKALHIICDGGPTTTTFNILLRGCQKRKDLAMFLAAEMVARKIEPDSLTYDRLLLVCLMDEQDYEDAFRYYEEMRNRGWNPRPATFVAMARRCAREQDQRAWEVLEMMKECGVDADGVRQLKSWLDNNWGKVSMNDPRITR</sequence>
<comment type="similarity">
    <text evidence="1">Belongs to the CCM1 family.</text>
</comment>
<evidence type="ECO:0000256" key="2">
    <source>
        <dbReference type="ARBA" id="ARBA00022737"/>
    </source>
</evidence>
<dbReference type="PROSITE" id="PS51375">
    <property type="entry name" value="PPR"/>
    <property type="match status" value="1"/>
</dbReference>
<evidence type="ECO:0000256" key="1">
    <source>
        <dbReference type="ARBA" id="ARBA00006192"/>
    </source>
</evidence>
<proteinExistence type="inferred from homology"/>
<accession>A0A6A6AZ90</accession>
<dbReference type="PANTHER" id="PTHR47936">
    <property type="entry name" value="PPR_LONG DOMAIN-CONTAINING PROTEIN"/>
    <property type="match status" value="1"/>
</dbReference>
<organism evidence="8 9">
    <name type="scientific">Aplosporella prunicola CBS 121167</name>
    <dbReference type="NCBI Taxonomy" id="1176127"/>
    <lineage>
        <taxon>Eukaryota</taxon>
        <taxon>Fungi</taxon>
        <taxon>Dikarya</taxon>
        <taxon>Ascomycota</taxon>
        <taxon>Pezizomycotina</taxon>
        <taxon>Dothideomycetes</taxon>
        <taxon>Dothideomycetes incertae sedis</taxon>
        <taxon>Botryosphaeriales</taxon>
        <taxon>Aplosporellaceae</taxon>
        <taxon>Aplosporella</taxon>
    </lineage>
</organism>
<dbReference type="Gene3D" id="1.25.40.10">
    <property type="entry name" value="Tetratricopeptide repeat domain"/>
    <property type="match status" value="3"/>
</dbReference>